<dbReference type="Pfam" id="PF01032">
    <property type="entry name" value="FecCD"/>
    <property type="match status" value="2"/>
</dbReference>
<evidence type="ECO:0000256" key="7">
    <source>
        <dbReference type="ARBA" id="ARBA00023136"/>
    </source>
</evidence>
<feature type="transmembrane region" description="Helical" evidence="8">
    <location>
        <begin position="95"/>
        <end position="114"/>
    </location>
</feature>
<feature type="transmembrane region" description="Helical" evidence="8">
    <location>
        <begin position="238"/>
        <end position="262"/>
    </location>
</feature>
<keyword evidence="7 8" id="KW-0472">Membrane</keyword>
<comment type="similarity">
    <text evidence="2">Belongs to the binding-protein-dependent transport system permease family. FecCD subfamily.</text>
</comment>
<gene>
    <name evidence="9" type="ORF">SAMN05660859_4081</name>
</gene>
<evidence type="ECO:0000313" key="9">
    <source>
        <dbReference type="EMBL" id="SCW94191.1"/>
    </source>
</evidence>
<keyword evidence="10" id="KW-1185">Reference proteome</keyword>
<sequence length="657" mass="67145">MGERLRLGPAMLVGGLALAALGMSAATLALRLPPALWIDALASPDPSDVQQMLVRYSFAPRLATSLLCGGALGLAGALLQLALRNPLASPTTLGVSAGANLALAMAMLWAPGLLAVGREWTAMAGGLVAALLVLGLSWRRRLSPLTVVLAGMVVSLYCGALAAMLALFNSHYLAGLFIWGGGSLSQQDWTIAQFLAPRLALALLAAALLVRPLTLLTLEDDQAKGLGLSVPLIRLAALALAVALTGLIVGTVGVIGFIGLAAPALVTVAGARRVGARLLWSTLLGAVLLWLADQSVQRLAGDFGEMLPTGAITALIGSPLLLWLIPRLRLTLQPPAGLGEAVRRPGRPLLVLAALALLLAALVGLSLGVGYGLEGWSVSGDLLEWRWPRALAALAAGILLACAGGMLQRMTGNPMASPEVLGVSAGAAFGLIIAMFTLNEIGRAAQLGAATLGALLALLAMLALARGSAAAPERVLLVGIALGAMFDALVTALMAGGDPRALLLLNWMTGSTYAATATDAVVALLAALASLAALPLLARWLDIVPLGGAISAALGLPPRRSNHVLLIATAAMTAVATLVIGPLTFVGLMAPHLARFLGLQRALPQLVAAALIGGILMVAADWFGRTAAFPWQIPAGLTATFIGCPALMWLLARRQRA</sequence>
<name>A0A1G4UKK5_9HYPH</name>
<dbReference type="RefSeq" id="WP_091443556.1">
    <property type="nucleotide sequence ID" value="NZ_FMTP01000008.1"/>
</dbReference>
<dbReference type="CDD" id="cd06550">
    <property type="entry name" value="TM_ABC_iron-siderophores_like"/>
    <property type="match status" value="2"/>
</dbReference>
<feature type="transmembrane region" description="Helical" evidence="8">
    <location>
        <begin position="390"/>
        <end position="408"/>
    </location>
</feature>
<keyword evidence="5 8" id="KW-0812">Transmembrane</keyword>
<dbReference type="GO" id="GO:0033214">
    <property type="term" value="P:siderophore-iron import into cell"/>
    <property type="evidence" value="ECO:0007669"/>
    <property type="project" value="TreeGrafter"/>
</dbReference>
<dbReference type="InterPro" id="IPR037294">
    <property type="entry name" value="ABC_BtuC-like"/>
</dbReference>
<comment type="subcellular location">
    <subcellularLocation>
        <location evidence="1">Cell membrane</location>
        <topology evidence="1">Multi-pass membrane protein</topology>
    </subcellularLocation>
</comment>
<feature type="transmembrane region" description="Helical" evidence="8">
    <location>
        <begin position="475"/>
        <end position="493"/>
    </location>
</feature>
<keyword evidence="4" id="KW-1003">Cell membrane</keyword>
<keyword evidence="6 8" id="KW-1133">Transmembrane helix</keyword>
<keyword evidence="3" id="KW-0813">Transport</keyword>
<dbReference type="Proteomes" id="UP000198889">
    <property type="component" value="Unassembled WGS sequence"/>
</dbReference>
<feature type="transmembrane region" description="Helical" evidence="8">
    <location>
        <begin position="540"/>
        <end position="558"/>
    </location>
</feature>
<protein>
    <submittedName>
        <fullName evidence="9">Iron complex transport system permease protein</fullName>
    </submittedName>
</protein>
<evidence type="ECO:0000313" key="10">
    <source>
        <dbReference type="Proteomes" id="UP000198889"/>
    </source>
</evidence>
<dbReference type="PANTHER" id="PTHR30472">
    <property type="entry name" value="FERRIC ENTEROBACTIN TRANSPORT SYSTEM PERMEASE PROTEIN"/>
    <property type="match status" value="1"/>
</dbReference>
<feature type="transmembrane region" description="Helical" evidence="8">
    <location>
        <begin position="629"/>
        <end position="652"/>
    </location>
</feature>
<dbReference type="PANTHER" id="PTHR30472:SF37">
    <property type="entry name" value="FE(3+) DICITRATE TRANSPORT SYSTEM PERMEASE PROTEIN FECD-RELATED"/>
    <property type="match status" value="1"/>
</dbReference>
<feature type="transmembrane region" description="Helical" evidence="8">
    <location>
        <begin position="602"/>
        <end position="623"/>
    </location>
</feature>
<proteinExistence type="inferred from homology"/>
<dbReference type="NCBIfam" id="NF007866">
    <property type="entry name" value="PRK10577.1-2"/>
    <property type="match status" value="1"/>
</dbReference>
<feature type="transmembrane region" description="Helical" evidence="8">
    <location>
        <begin position="274"/>
        <end position="292"/>
    </location>
</feature>
<dbReference type="AlphaFoldDB" id="A0A1G4UKK5"/>
<dbReference type="STRING" id="177413.SAMN05660859_4081"/>
<evidence type="ECO:0000256" key="8">
    <source>
        <dbReference type="SAM" id="Phobius"/>
    </source>
</evidence>
<accession>A0A1G4UKK5</accession>
<dbReference type="Gene3D" id="1.10.3470.10">
    <property type="entry name" value="ABC transporter involved in vitamin B12 uptake, BtuC"/>
    <property type="match status" value="2"/>
</dbReference>
<dbReference type="GO" id="GO:0005886">
    <property type="term" value="C:plasma membrane"/>
    <property type="evidence" value="ECO:0007669"/>
    <property type="project" value="UniProtKB-SubCell"/>
</dbReference>
<evidence type="ECO:0000256" key="4">
    <source>
        <dbReference type="ARBA" id="ARBA00022475"/>
    </source>
</evidence>
<feature type="transmembrane region" description="Helical" evidence="8">
    <location>
        <begin position="564"/>
        <end position="590"/>
    </location>
</feature>
<feature type="transmembrane region" description="Helical" evidence="8">
    <location>
        <begin position="420"/>
        <end position="438"/>
    </location>
</feature>
<feature type="transmembrane region" description="Helical" evidence="8">
    <location>
        <begin position="444"/>
        <end position="463"/>
    </location>
</feature>
<evidence type="ECO:0000256" key="2">
    <source>
        <dbReference type="ARBA" id="ARBA00007935"/>
    </source>
</evidence>
<feature type="transmembrane region" description="Helical" evidence="8">
    <location>
        <begin position="307"/>
        <end position="328"/>
    </location>
</feature>
<feature type="transmembrane region" description="Helical" evidence="8">
    <location>
        <begin position="120"/>
        <end position="138"/>
    </location>
</feature>
<evidence type="ECO:0000256" key="5">
    <source>
        <dbReference type="ARBA" id="ARBA00022692"/>
    </source>
</evidence>
<dbReference type="GO" id="GO:0022857">
    <property type="term" value="F:transmembrane transporter activity"/>
    <property type="evidence" value="ECO:0007669"/>
    <property type="project" value="InterPro"/>
</dbReference>
<organism evidence="9 10">
    <name type="scientific">Ancylobacter rudongensis</name>
    <dbReference type="NCBI Taxonomy" id="177413"/>
    <lineage>
        <taxon>Bacteria</taxon>
        <taxon>Pseudomonadati</taxon>
        <taxon>Pseudomonadota</taxon>
        <taxon>Alphaproteobacteria</taxon>
        <taxon>Hyphomicrobiales</taxon>
        <taxon>Xanthobacteraceae</taxon>
        <taxon>Ancylobacter</taxon>
    </lineage>
</organism>
<feature type="transmembrane region" description="Helical" evidence="8">
    <location>
        <begin position="513"/>
        <end position="533"/>
    </location>
</feature>
<feature type="transmembrane region" description="Helical" evidence="8">
    <location>
        <begin position="145"/>
        <end position="166"/>
    </location>
</feature>
<dbReference type="InterPro" id="IPR000522">
    <property type="entry name" value="ABC_transptr_permease_BtuC"/>
</dbReference>
<evidence type="ECO:0000256" key="1">
    <source>
        <dbReference type="ARBA" id="ARBA00004651"/>
    </source>
</evidence>
<evidence type="ECO:0000256" key="3">
    <source>
        <dbReference type="ARBA" id="ARBA00022448"/>
    </source>
</evidence>
<evidence type="ECO:0000256" key="6">
    <source>
        <dbReference type="ARBA" id="ARBA00022989"/>
    </source>
</evidence>
<dbReference type="EMBL" id="FMTP01000008">
    <property type="protein sequence ID" value="SCW94191.1"/>
    <property type="molecule type" value="Genomic_DNA"/>
</dbReference>
<reference evidence="10" key="1">
    <citation type="submission" date="2016-10" db="EMBL/GenBank/DDBJ databases">
        <authorList>
            <person name="Varghese N."/>
            <person name="Submissions S."/>
        </authorList>
    </citation>
    <scope>NUCLEOTIDE SEQUENCE [LARGE SCALE GENOMIC DNA]</scope>
    <source>
        <strain evidence="10">CGMCC 1.1761</strain>
    </source>
</reference>
<feature type="transmembrane region" description="Helical" evidence="8">
    <location>
        <begin position="62"/>
        <end position="83"/>
    </location>
</feature>
<dbReference type="SUPFAM" id="SSF81345">
    <property type="entry name" value="ABC transporter involved in vitamin B12 uptake, BtuC"/>
    <property type="match status" value="2"/>
</dbReference>
<feature type="transmembrane region" description="Helical" evidence="8">
    <location>
        <begin position="349"/>
        <end position="370"/>
    </location>
</feature>